<feature type="compositionally biased region" description="Basic and acidic residues" evidence="1">
    <location>
        <begin position="34"/>
        <end position="54"/>
    </location>
</feature>
<feature type="region of interest" description="Disordered" evidence="1">
    <location>
        <begin position="32"/>
        <end position="57"/>
    </location>
</feature>
<feature type="compositionally biased region" description="Basic and acidic residues" evidence="1">
    <location>
        <begin position="154"/>
        <end position="185"/>
    </location>
</feature>
<feature type="signal peptide" evidence="2">
    <location>
        <begin position="1"/>
        <end position="17"/>
    </location>
</feature>
<accession>A0A517TE98</accession>
<dbReference type="KEGG" id="chya:V22_39690"/>
<feature type="chain" id="PRO_5021798411" evidence="2">
    <location>
        <begin position="18"/>
        <end position="192"/>
    </location>
</feature>
<dbReference type="RefSeq" id="WP_145265986.1">
    <property type="nucleotide sequence ID" value="NZ_CP036316.1"/>
</dbReference>
<reference evidence="3 4" key="1">
    <citation type="submission" date="2019-02" db="EMBL/GenBank/DDBJ databases">
        <title>Deep-cultivation of Planctomycetes and their phenomic and genomic characterization uncovers novel biology.</title>
        <authorList>
            <person name="Wiegand S."/>
            <person name="Jogler M."/>
            <person name="Boedeker C."/>
            <person name="Pinto D."/>
            <person name="Vollmers J."/>
            <person name="Rivas-Marin E."/>
            <person name="Kohn T."/>
            <person name="Peeters S.H."/>
            <person name="Heuer A."/>
            <person name="Rast P."/>
            <person name="Oberbeckmann S."/>
            <person name="Bunk B."/>
            <person name="Jeske O."/>
            <person name="Meyerdierks A."/>
            <person name="Storesund J.E."/>
            <person name="Kallscheuer N."/>
            <person name="Luecker S."/>
            <person name="Lage O.M."/>
            <person name="Pohl T."/>
            <person name="Merkel B.J."/>
            <person name="Hornburger P."/>
            <person name="Mueller R.-W."/>
            <person name="Bruemmer F."/>
            <person name="Labrenz M."/>
            <person name="Spormann A.M."/>
            <person name="Op den Camp H."/>
            <person name="Overmann J."/>
            <person name="Amann R."/>
            <person name="Jetten M.S.M."/>
            <person name="Mascher T."/>
            <person name="Medema M.H."/>
            <person name="Devos D.P."/>
            <person name="Kaster A.-K."/>
            <person name="Ovreas L."/>
            <person name="Rohde M."/>
            <person name="Galperin M.Y."/>
            <person name="Jogler C."/>
        </authorList>
    </citation>
    <scope>NUCLEOTIDE SEQUENCE [LARGE SCALE GENOMIC DNA]</scope>
    <source>
        <strain evidence="3 4">V22</strain>
    </source>
</reference>
<protein>
    <submittedName>
        <fullName evidence="3">Uncharacterized protein</fullName>
    </submittedName>
</protein>
<sequence precursor="true">MRSHTWTWLLLCPLALALVTGCNQEGDYQEYNESEEHAHDDEAHHDHGHHEGPHGGHVIELTDDHSVHGEFVIADGKGILYLLGGDLKTPVMADAVNFNQGEHAEVEVDTVMTQVDPVDGKASVFEVDVTALPSDDIEKVEGHFHVFSDGKEMMGKLSHDHGHDDHDHGHDHDHGEHDHDDHKAESGSAAGK</sequence>
<evidence type="ECO:0000256" key="1">
    <source>
        <dbReference type="SAM" id="MobiDB-lite"/>
    </source>
</evidence>
<dbReference type="PROSITE" id="PS51257">
    <property type="entry name" value="PROKAR_LIPOPROTEIN"/>
    <property type="match status" value="1"/>
</dbReference>
<keyword evidence="4" id="KW-1185">Reference proteome</keyword>
<proteinExistence type="predicted"/>
<dbReference type="AlphaFoldDB" id="A0A517TE98"/>
<name>A0A517TE98_9PLAN</name>
<evidence type="ECO:0000256" key="2">
    <source>
        <dbReference type="SAM" id="SignalP"/>
    </source>
</evidence>
<evidence type="ECO:0000313" key="4">
    <source>
        <dbReference type="Proteomes" id="UP000319976"/>
    </source>
</evidence>
<dbReference type="OrthoDB" id="290953at2"/>
<dbReference type="EMBL" id="CP036316">
    <property type="protein sequence ID" value="QDT66698.1"/>
    <property type="molecule type" value="Genomic_DNA"/>
</dbReference>
<dbReference type="Proteomes" id="UP000319976">
    <property type="component" value="Chromosome"/>
</dbReference>
<keyword evidence="2" id="KW-0732">Signal</keyword>
<feature type="region of interest" description="Disordered" evidence="1">
    <location>
        <begin position="154"/>
        <end position="192"/>
    </location>
</feature>
<gene>
    <name evidence="3" type="ORF">V22_39690</name>
</gene>
<evidence type="ECO:0000313" key="3">
    <source>
        <dbReference type="EMBL" id="QDT66698.1"/>
    </source>
</evidence>
<organism evidence="3 4">
    <name type="scientific">Calycomorphotria hydatis</name>
    <dbReference type="NCBI Taxonomy" id="2528027"/>
    <lineage>
        <taxon>Bacteria</taxon>
        <taxon>Pseudomonadati</taxon>
        <taxon>Planctomycetota</taxon>
        <taxon>Planctomycetia</taxon>
        <taxon>Planctomycetales</taxon>
        <taxon>Planctomycetaceae</taxon>
        <taxon>Calycomorphotria</taxon>
    </lineage>
</organism>